<name>A0ABS3BZZ3_9BACT</name>
<feature type="transmembrane region" description="Helical" evidence="1">
    <location>
        <begin position="950"/>
        <end position="972"/>
    </location>
</feature>
<dbReference type="InterPro" id="IPR001036">
    <property type="entry name" value="Acrflvin-R"/>
</dbReference>
<feature type="transmembrane region" description="Helical" evidence="1">
    <location>
        <begin position="428"/>
        <end position="449"/>
    </location>
</feature>
<feature type="transmembrane region" description="Helical" evidence="1">
    <location>
        <begin position="461"/>
        <end position="486"/>
    </location>
</feature>
<dbReference type="Gene3D" id="3.30.70.1430">
    <property type="entry name" value="Multidrug efflux transporter AcrB pore domain"/>
    <property type="match status" value="2"/>
</dbReference>
<dbReference type="Gene3D" id="3.30.2090.10">
    <property type="entry name" value="Multidrug efflux transporter AcrB TolC docking domain, DN and DC subdomains"/>
    <property type="match status" value="2"/>
</dbReference>
<protein>
    <submittedName>
        <fullName evidence="2">Efflux RND transporter permease subunit</fullName>
    </submittedName>
</protein>
<evidence type="ECO:0000313" key="3">
    <source>
        <dbReference type="Proteomes" id="UP000664317"/>
    </source>
</evidence>
<keyword evidence="1" id="KW-0812">Transmembrane</keyword>
<feature type="transmembrane region" description="Helical" evidence="1">
    <location>
        <begin position="357"/>
        <end position="377"/>
    </location>
</feature>
<feature type="transmembrane region" description="Helical" evidence="1">
    <location>
        <begin position="978"/>
        <end position="1004"/>
    </location>
</feature>
<feature type="transmembrane region" description="Helical" evidence="1">
    <location>
        <begin position="522"/>
        <end position="541"/>
    </location>
</feature>
<dbReference type="PANTHER" id="PTHR32063:SF0">
    <property type="entry name" value="SWARMING MOTILITY PROTEIN SWRC"/>
    <property type="match status" value="1"/>
</dbReference>
<dbReference type="Gene3D" id="1.20.1640.10">
    <property type="entry name" value="Multidrug efflux transporter AcrB transmembrane domain"/>
    <property type="match status" value="2"/>
</dbReference>
<keyword evidence="3" id="KW-1185">Reference proteome</keyword>
<feature type="transmembrane region" description="Helical" evidence="1">
    <location>
        <begin position="840"/>
        <end position="859"/>
    </location>
</feature>
<dbReference type="Gene3D" id="3.30.70.1320">
    <property type="entry name" value="Multidrug efflux transporter AcrB pore domain like"/>
    <property type="match status" value="1"/>
</dbReference>
<comment type="caution">
    <text evidence="2">The sequence shown here is derived from an EMBL/GenBank/DDBJ whole genome shotgun (WGS) entry which is preliminary data.</text>
</comment>
<feature type="transmembrane region" description="Helical" evidence="1">
    <location>
        <begin position="383"/>
        <end position="407"/>
    </location>
</feature>
<dbReference type="Gene3D" id="3.30.70.1440">
    <property type="entry name" value="Multidrug efflux transporter AcrB pore domain"/>
    <property type="match status" value="1"/>
</dbReference>
<feature type="transmembrane region" description="Helical" evidence="1">
    <location>
        <begin position="891"/>
        <end position="911"/>
    </location>
</feature>
<dbReference type="Proteomes" id="UP000664317">
    <property type="component" value="Unassembled WGS sequence"/>
</dbReference>
<dbReference type="SUPFAM" id="SSF82866">
    <property type="entry name" value="Multidrug efflux transporter AcrB transmembrane domain"/>
    <property type="match status" value="2"/>
</dbReference>
<keyword evidence="1" id="KW-1133">Transmembrane helix</keyword>
<dbReference type="PRINTS" id="PR00702">
    <property type="entry name" value="ACRIFLAVINRP"/>
</dbReference>
<keyword evidence="1" id="KW-0472">Membrane</keyword>
<dbReference type="Pfam" id="PF00873">
    <property type="entry name" value="ACR_tran"/>
    <property type="match status" value="1"/>
</dbReference>
<dbReference type="SUPFAM" id="SSF82714">
    <property type="entry name" value="Multidrug efflux transporter AcrB TolC docking domain, DN and DC subdomains"/>
    <property type="match status" value="2"/>
</dbReference>
<evidence type="ECO:0000313" key="2">
    <source>
        <dbReference type="EMBL" id="MBN7810424.1"/>
    </source>
</evidence>
<dbReference type="EMBL" id="JAFKCT010000001">
    <property type="protein sequence ID" value="MBN7810424.1"/>
    <property type="molecule type" value="Genomic_DNA"/>
</dbReference>
<proteinExistence type="predicted"/>
<reference evidence="2 3" key="1">
    <citation type="submission" date="2021-03" db="EMBL/GenBank/DDBJ databases">
        <title>novel species isolated from a fishpond in China.</title>
        <authorList>
            <person name="Lu H."/>
            <person name="Cai Z."/>
        </authorList>
    </citation>
    <scope>NUCLEOTIDE SEQUENCE [LARGE SCALE GENOMIC DNA]</scope>
    <source>
        <strain evidence="2 3">H41</strain>
    </source>
</reference>
<dbReference type="SUPFAM" id="SSF82693">
    <property type="entry name" value="Multidrug efflux transporter AcrB pore domain, PN1, PN2, PC1 and PC2 subdomains"/>
    <property type="match status" value="2"/>
</dbReference>
<sequence length="1014" mass="112872">MIRFLLERPIAVMMSFLALLVFSAIVFRLLPISLLPPIDVPQIVVKVTYPNASPESIEQNVLQDIREGLITLNGLEEMESKAGSEIGTVRLTFDYGTKMELAYIEVNEKIDRLTNSLPKDLPRPEVIRINTSDIPVARVQVIPKADIDPVEVSLLAENVLKKRIEQLPGVSLVDINGKRERIISVEPDEHALAALGMTQKELIDAVQAGNAELPGISVKDGQFRYFLRLATRVDTPTDIESLPVRSPSGAIVPLGRVAKARYETQEMLGFHLFGMQEGLVITVHKQAAAKMNELIPELKKSLELFRADYPQVDFALTQDQSSLLNAAISNLQTSLLFGGVFAFAILFLFIKDFRIPLIMGISLPTSLLISFLVFYFFDISINIISLSGLALGIGMLIDNAIIVLDNITRKRESGLGLFESCVQGANEVMGALISSVLTTLAVFVPLVFLSGISGALFYDQAVAVAAILSVSLLVAFVLLPLLYWLIFRVGKRDVLRGEPSAFLKTLRVYERAFDWIFARRKVALIGFFVLIPLGLALGLLLDTQGLPEIEKPDASLEIDWNEPISAAQNRDRMLGLISDIKDYSQAEADVGVRQFLLFDGDNSIQKSLLYLLFPSEKEKDEQLNLLREKLGKEYPLATFVLGDAPNAFDQLFSSSQPYYEVRWKDLSQKKPVPAEKMEPWLETFPAESWEPGPGLLEESSVLFTLLPDRLALYQIPVSEVQEQLSRLFGVYTITDIRRFGEITPIRLRESQARFEDLLRTTRIYASDSTSYPLGQFVDYRYADQYKYVTADRGGIYQSAEINSNDPESLRAEYTRWAADKNLAVEAKGQYFADRENVRQLIGILGISVLLLYFILAAQFESFVQPLIVVFTLQLGIAGAFVVLLLCGATLNVMSAIGLVVMLGIMVNDAILKIDTINRLKEEYAAELSLNAKQIREKAIHEAGKIRLKPILMTSITTILALVPIIFSSGLGADLQRPLVFAVIGGLTIGTVTALFFVPLMYWFFDTTVGKREKL</sequence>
<evidence type="ECO:0000256" key="1">
    <source>
        <dbReference type="SAM" id="Phobius"/>
    </source>
</evidence>
<feature type="transmembrane region" description="Helical" evidence="1">
    <location>
        <begin position="331"/>
        <end position="350"/>
    </location>
</feature>
<dbReference type="PANTHER" id="PTHR32063">
    <property type="match status" value="1"/>
</dbReference>
<organism evidence="2 3">
    <name type="scientific">Algoriphagus oliviformis</name>
    <dbReference type="NCBI Taxonomy" id="2811231"/>
    <lineage>
        <taxon>Bacteria</taxon>
        <taxon>Pseudomonadati</taxon>
        <taxon>Bacteroidota</taxon>
        <taxon>Cytophagia</taxon>
        <taxon>Cytophagales</taxon>
        <taxon>Cyclobacteriaceae</taxon>
        <taxon>Algoriphagus</taxon>
    </lineage>
</organism>
<dbReference type="RefSeq" id="WP_206577187.1">
    <property type="nucleotide sequence ID" value="NZ_JAFKCT010000001.1"/>
</dbReference>
<feature type="transmembrane region" description="Helical" evidence="1">
    <location>
        <begin position="866"/>
        <end position="885"/>
    </location>
</feature>
<gene>
    <name evidence="2" type="ORF">J0A68_05625</name>
</gene>
<accession>A0ABS3BZZ3</accession>
<dbReference type="InterPro" id="IPR027463">
    <property type="entry name" value="AcrB_DN_DC_subdom"/>
</dbReference>